<evidence type="ECO:0000256" key="1">
    <source>
        <dbReference type="ARBA" id="ARBA00010554"/>
    </source>
</evidence>
<dbReference type="AlphaFoldDB" id="A0AB39PIG0"/>
<dbReference type="InterPro" id="IPR015867">
    <property type="entry name" value="N-reg_PII/ATP_PRibTrfase_C"/>
</dbReference>
<dbReference type="SUPFAM" id="SSF54913">
    <property type="entry name" value="GlnB-like"/>
    <property type="match status" value="1"/>
</dbReference>
<organism evidence="2">
    <name type="scientific">Streptomyces sp. R21</name>
    <dbReference type="NCBI Taxonomy" id="3238627"/>
    <lineage>
        <taxon>Bacteria</taxon>
        <taxon>Bacillati</taxon>
        <taxon>Actinomycetota</taxon>
        <taxon>Actinomycetes</taxon>
        <taxon>Kitasatosporales</taxon>
        <taxon>Streptomycetaceae</taxon>
        <taxon>Streptomyces</taxon>
    </lineage>
</organism>
<dbReference type="Gene3D" id="3.30.70.120">
    <property type="match status" value="1"/>
</dbReference>
<proteinExistence type="inferred from homology"/>
<comment type="similarity">
    <text evidence="1">Belongs to the UPF0166 family.</text>
</comment>
<name>A0AB39PIG0_9ACTN</name>
<gene>
    <name evidence="2" type="ORF">AB5J56_38080</name>
</gene>
<reference evidence="2" key="1">
    <citation type="submission" date="2024-07" db="EMBL/GenBank/DDBJ databases">
        <authorList>
            <person name="Yu S.T."/>
        </authorList>
    </citation>
    <scope>NUCLEOTIDE SEQUENCE</scope>
    <source>
        <strain evidence="2">R21</strain>
    </source>
</reference>
<dbReference type="Pfam" id="PF02641">
    <property type="entry name" value="DUF190"/>
    <property type="match status" value="1"/>
</dbReference>
<protein>
    <submittedName>
        <fullName evidence="2">DUF190 domain-containing protein</fullName>
    </submittedName>
</protein>
<dbReference type="PANTHER" id="PTHR35983:SF1">
    <property type="entry name" value="UPF0166 PROTEIN TM_0021"/>
    <property type="match status" value="1"/>
</dbReference>
<dbReference type="InterPro" id="IPR003793">
    <property type="entry name" value="UPF0166"/>
</dbReference>
<evidence type="ECO:0000313" key="2">
    <source>
        <dbReference type="EMBL" id="XDQ30167.1"/>
    </source>
</evidence>
<accession>A0AB39PIG0</accession>
<dbReference type="EMBL" id="CP163435">
    <property type="protein sequence ID" value="XDQ30167.1"/>
    <property type="molecule type" value="Genomic_DNA"/>
</dbReference>
<sequence>MTGSDTAAARLTVHLDAAALWHHRPAYAELVHRARHEGLSGASVFHGLTGFGAGHPNPSHLAAKGPCAVVIVDDEERLRSFLPCVADILGETYAVAVLDRVRIHRP</sequence>
<dbReference type="PANTHER" id="PTHR35983">
    <property type="entry name" value="UPF0166 PROTEIN TM_0021"/>
    <property type="match status" value="1"/>
</dbReference>
<dbReference type="InterPro" id="IPR011322">
    <property type="entry name" value="N-reg_PII-like_a/b"/>
</dbReference>
<dbReference type="RefSeq" id="WP_369239839.1">
    <property type="nucleotide sequence ID" value="NZ_CP163435.1"/>
</dbReference>